<dbReference type="Pfam" id="PF00491">
    <property type="entry name" value="Arginase"/>
    <property type="match status" value="1"/>
</dbReference>
<dbReference type="RefSeq" id="XP_013258597.1">
    <property type="nucleotide sequence ID" value="XM_013403143.1"/>
</dbReference>
<dbReference type="GO" id="GO:0046872">
    <property type="term" value="F:metal ion binding"/>
    <property type="evidence" value="ECO:0007669"/>
    <property type="project" value="UniProtKB-KW"/>
</dbReference>
<keyword evidence="6" id="KW-0464">Manganese</keyword>
<comment type="cofactor">
    <cofactor evidence="1">
        <name>Mn(2+)</name>
        <dbReference type="ChEBI" id="CHEBI:29035"/>
    </cofactor>
</comment>
<evidence type="ECO:0000256" key="9">
    <source>
        <dbReference type="SAM" id="SignalP"/>
    </source>
</evidence>
<accession>A0A072P8C5</accession>
<dbReference type="GO" id="GO:0008295">
    <property type="term" value="P:spermidine biosynthetic process"/>
    <property type="evidence" value="ECO:0007669"/>
    <property type="project" value="UniProtKB-KW"/>
</dbReference>
<keyword evidence="4" id="KW-0745">Spermidine biosynthesis</keyword>
<keyword evidence="11" id="KW-1185">Reference proteome</keyword>
<dbReference type="SUPFAM" id="SSF52768">
    <property type="entry name" value="Arginase/deacetylase"/>
    <property type="match status" value="1"/>
</dbReference>
<evidence type="ECO:0000256" key="3">
    <source>
        <dbReference type="ARBA" id="ARBA00022801"/>
    </source>
</evidence>
<dbReference type="PANTHER" id="PTHR11358:SF28">
    <property type="entry name" value="HYPOTHETICAL ARGINASE FAMILY PROTEIN (EUROFUNG)"/>
    <property type="match status" value="1"/>
</dbReference>
<organism evidence="10 11">
    <name type="scientific">Exophiala aquamarina CBS 119918</name>
    <dbReference type="NCBI Taxonomy" id="1182545"/>
    <lineage>
        <taxon>Eukaryota</taxon>
        <taxon>Fungi</taxon>
        <taxon>Dikarya</taxon>
        <taxon>Ascomycota</taxon>
        <taxon>Pezizomycotina</taxon>
        <taxon>Eurotiomycetes</taxon>
        <taxon>Chaetothyriomycetidae</taxon>
        <taxon>Chaetothyriales</taxon>
        <taxon>Herpotrichiellaceae</taxon>
        <taxon>Exophiala</taxon>
    </lineage>
</organism>
<evidence type="ECO:0000256" key="4">
    <source>
        <dbReference type="ARBA" id="ARBA00023066"/>
    </source>
</evidence>
<evidence type="ECO:0000256" key="2">
    <source>
        <dbReference type="ARBA" id="ARBA00022723"/>
    </source>
</evidence>
<name>A0A072P8C5_9EURO</name>
<dbReference type="Proteomes" id="UP000027920">
    <property type="component" value="Unassembled WGS sequence"/>
</dbReference>
<dbReference type="OrthoDB" id="288726at2759"/>
<gene>
    <name evidence="10" type="ORF">A1O9_07587</name>
</gene>
<dbReference type="AlphaFoldDB" id="A0A072P8C5"/>
<dbReference type="HOGENOM" id="CLU_039478_1_0_1"/>
<dbReference type="GO" id="GO:0008783">
    <property type="term" value="F:agmatinase activity"/>
    <property type="evidence" value="ECO:0007669"/>
    <property type="project" value="TreeGrafter"/>
</dbReference>
<evidence type="ECO:0000313" key="10">
    <source>
        <dbReference type="EMBL" id="KEF56007.1"/>
    </source>
</evidence>
<comment type="similarity">
    <text evidence="7 8">Belongs to the arginase family.</text>
</comment>
<feature type="chain" id="PRO_5001683254" evidence="9">
    <location>
        <begin position="24"/>
        <end position="395"/>
    </location>
</feature>
<dbReference type="InterPro" id="IPR020855">
    <property type="entry name" value="Ureohydrolase_Mn_BS"/>
</dbReference>
<evidence type="ECO:0000256" key="1">
    <source>
        <dbReference type="ARBA" id="ARBA00001936"/>
    </source>
</evidence>
<evidence type="ECO:0000256" key="8">
    <source>
        <dbReference type="RuleBase" id="RU003684"/>
    </source>
</evidence>
<dbReference type="CDD" id="cd11592">
    <property type="entry name" value="Agmatinase_PAH"/>
    <property type="match status" value="1"/>
</dbReference>
<dbReference type="VEuPathDB" id="FungiDB:A1O9_07587"/>
<keyword evidence="3 8" id="KW-0378">Hydrolase</keyword>
<proteinExistence type="inferred from homology"/>
<dbReference type="STRING" id="1182545.A0A072P8C5"/>
<protein>
    <submittedName>
        <fullName evidence="10">Agmatinase</fullName>
    </submittedName>
</protein>
<dbReference type="FunFam" id="3.40.800.10:FF:000001">
    <property type="entry name" value="Agmatinase"/>
    <property type="match status" value="1"/>
</dbReference>
<dbReference type="InterPro" id="IPR023696">
    <property type="entry name" value="Ureohydrolase_dom_sf"/>
</dbReference>
<dbReference type="PROSITE" id="PS51409">
    <property type="entry name" value="ARGINASE_2"/>
    <property type="match status" value="1"/>
</dbReference>
<keyword evidence="2" id="KW-0479">Metal-binding</keyword>
<dbReference type="EMBL" id="AMGV01000006">
    <property type="protein sequence ID" value="KEF56007.1"/>
    <property type="molecule type" value="Genomic_DNA"/>
</dbReference>
<evidence type="ECO:0000256" key="5">
    <source>
        <dbReference type="ARBA" id="ARBA00023115"/>
    </source>
</evidence>
<dbReference type="PROSITE" id="PS01053">
    <property type="entry name" value="ARGINASE_1"/>
    <property type="match status" value="1"/>
</dbReference>
<sequence length="395" mass="42657">MVATWWTFELLVLLFLFPIELFGRDIIFPPINPLQITSLGLANAPGPGQDQLLEAQKFAGLTTFANLPWVHCLSAEDHVDKYDIAFLGAPFDTATTGRPGTRFGPTGIRTGSRRISPVAGWSPYTKDNTFLDWARIVDCGDAPLTFLDNTVALQQLLKAHQTISSRVANASHVARVPRLITLGGDHTTTLAALRSTIDHWGPVSVIHFDSHIDTWDPKVLGGGISHYAGVNHGTFLHIAHEEGLILNTSAHAGIRAPAVNKKYDWRNDKRCGFEITTARDIDKVGVAGVIDRLKSRVGESNVYISVDIDVLDPAYAPGTGTAEVGGWTTRELLSILDGLEGLKVIGADVVEVAPVYDNAGETTVLAAAEVALSLMSLMVETPVQPLEKSTPSQDE</sequence>
<dbReference type="Gene3D" id="3.40.800.10">
    <property type="entry name" value="Ureohydrolase domain"/>
    <property type="match status" value="1"/>
</dbReference>
<dbReference type="PANTHER" id="PTHR11358">
    <property type="entry name" value="ARGINASE/AGMATINASE"/>
    <property type="match status" value="1"/>
</dbReference>
<dbReference type="GO" id="GO:0033389">
    <property type="term" value="P:putrescine biosynthetic process from arginine, via agmatine"/>
    <property type="evidence" value="ECO:0007669"/>
    <property type="project" value="TreeGrafter"/>
</dbReference>
<reference evidence="10 11" key="1">
    <citation type="submission" date="2013-03" db="EMBL/GenBank/DDBJ databases">
        <title>The Genome Sequence of Exophiala aquamarina CBS 119918.</title>
        <authorList>
            <consortium name="The Broad Institute Genomics Platform"/>
            <person name="Cuomo C."/>
            <person name="de Hoog S."/>
            <person name="Gorbushina A."/>
            <person name="Walker B."/>
            <person name="Young S.K."/>
            <person name="Zeng Q."/>
            <person name="Gargeya S."/>
            <person name="Fitzgerald M."/>
            <person name="Haas B."/>
            <person name="Abouelleil A."/>
            <person name="Allen A.W."/>
            <person name="Alvarado L."/>
            <person name="Arachchi H.M."/>
            <person name="Berlin A.M."/>
            <person name="Chapman S.B."/>
            <person name="Gainer-Dewar J."/>
            <person name="Goldberg J."/>
            <person name="Griggs A."/>
            <person name="Gujja S."/>
            <person name="Hansen M."/>
            <person name="Howarth C."/>
            <person name="Imamovic A."/>
            <person name="Ireland A."/>
            <person name="Larimer J."/>
            <person name="McCowan C."/>
            <person name="Murphy C."/>
            <person name="Pearson M."/>
            <person name="Poon T.W."/>
            <person name="Priest M."/>
            <person name="Roberts A."/>
            <person name="Saif S."/>
            <person name="Shea T."/>
            <person name="Sisk P."/>
            <person name="Sykes S."/>
            <person name="Wortman J."/>
            <person name="Nusbaum C."/>
            <person name="Birren B."/>
        </authorList>
    </citation>
    <scope>NUCLEOTIDE SEQUENCE [LARGE SCALE GENOMIC DNA]</scope>
    <source>
        <strain evidence="10 11">CBS 119918</strain>
    </source>
</reference>
<keyword evidence="9" id="KW-0732">Signal</keyword>
<dbReference type="PRINTS" id="PR00116">
    <property type="entry name" value="ARGINASE"/>
</dbReference>
<dbReference type="InterPro" id="IPR006035">
    <property type="entry name" value="Ureohydrolase"/>
</dbReference>
<evidence type="ECO:0000256" key="7">
    <source>
        <dbReference type="PROSITE-ProRule" id="PRU00742"/>
    </source>
</evidence>
<keyword evidence="5" id="KW-0620">Polyamine biosynthesis</keyword>
<comment type="caution">
    <text evidence="10">The sequence shown here is derived from an EMBL/GenBank/DDBJ whole genome shotgun (WGS) entry which is preliminary data.</text>
</comment>
<dbReference type="GeneID" id="25282501"/>
<feature type="signal peptide" evidence="9">
    <location>
        <begin position="1"/>
        <end position="23"/>
    </location>
</feature>
<evidence type="ECO:0000313" key="11">
    <source>
        <dbReference type="Proteomes" id="UP000027920"/>
    </source>
</evidence>
<evidence type="ECO:0000256" key="6">
    <source>
        <dbReference type="ARBA" id="ARBA00023211"/>
    </source>
</evidence>